<dbReference type="Proteomes" id="UP000799421">
    <property type="component" value="Unassembled WGS sequence"/>
</dbReference>
<gene>
    <name evidence="1" type="ORF">K470DRAFT_262629</name>
</gene>
<dbReference type="EMBL" id="MU005964">
    <property type="protein sequence ID" value="KAF2862761.1"/>
    <property type="molecule type" value="Genomic_DNA"/>
</dbReference>
<dbReference type="PANTHER" id="PTHR40422">
    <property type="entry name" value="TRANSLATION MACHINERY-ASSOCIATED PROTEIN 17"/>
    <property type="match status" value="1"/>
</dbReference>
<organism evidence="1 2">
    <name type="scientific">Piedraia hortae CBS 480.64</name>
    <dbReference type="NCBI Taxonomy" id="1314780"/>
    <lineage>
        <taxon>Eukaryota</taxon>
        <taxon>Fungi</taxon>
        <taxon>Dikarya</taxon>
        <taxon>Ascomycota</taxon>
        <taxon>Pezizomycotina</taxon>
        <taxon>Dothideomycetes</taxon>
        <taxon>Dothideomycetidae</taxon>
        <taxon>Capnodiales</taxon>
        <taxon>Piedraiaceae</taxon>
        <taxon>Piedraia</taxon>
    </lineage>
</organism>
<accession>A0A6A7C5H7</accession>
<dbReference type="GO" id="GO:0030674">
    <property type="term" value="F:protein-macromolecule adaptor activity"/>
    <property type="evidence" value="ECO:0007669"/>
    <property type="project" value="TreeGrafter"/>
</dbReference>
<dbReference type="InterPro" id="IPR038966">
    <property type="entry name" value="TMA17"/>
</dbReference>
<evidence type="ECO:0000313" key="2">
    <source>
        <dbReference type="Proteomes" id="UP000799421"/>
    </source>
</evidence>
<keyword evidence="2" id="KW-1185">Reference proteome</keyword>
<reference evidence="1" key="1">
    <citation type="journal article" date="2020" name="Stud. Mycol.">
        <title>101 Dothideomycetes genomes: a test case for predicting lifestyles and emergence of pathogens.</title>
        <authorList>
            <person name="Haridas S."/>
            <person name="Albert R."/>
            <person name="Binder M."/>
            <person name="Bloem J."/>
            <person name="Labutti K."/>
            <person name="Salamov A."/>
            <person name="Andreopoulos B."/>
            <person name="Baker S."/>
            <person name="Barry K."/>
            <person name="Bills G."/>
            <person name="Bluhm B."/>
            <person name="Cannon C."/>
            <person name="Castanera R."/>
            <person name="Culley D."/>
            <person name="Daum C."/>
            <person name="Ezra D."/>
            <person name="Gonzalez J."/>
            <person name="Henrissat B."/>
            <person name="Kuo A."/>
            <person name="Liang C."/>
            <person name="Lipzen A."/>
            <person name="Lutzoni F."/>
            <person name="Magnuson J."/>
            <person name="Mondo S."/>
            <person name="Nolan M."/>
            <person name="Ohm R."/>
            <person name="Pangilinan J."/>
            <person name="Park H.-J."/>
            <person name="Ramirez L."/>
            <person name="Alfaro M."/>
            <person name="Sun H."/>
            <person name="Tritt A."/>
            <person name="Yoshinaga Y."/>
            <person name="Zwiers L.-H."/>
            <person name="Turgeon B."/>
            <person name="Goodwin S."/>
            <person name="Spatafora J."/>
            <person name="Crous P."/>
            <person name="Grigoriev I."/>
        </authorList>
    </citation>
    <scope>NUCLEOTIDE SEQUENCE</scope>
    <source>
        <strain evidence="1">CBS 480.64</strain>
    </source>
</reference>
<proteinExistence type="predicted"/>
<dbReference type="GO" id="GO:0070682">
    <property type="term" value="P:proteasome regulatory particle assembly"/>
    <property type="evidence" value="ECO:0007669"/>
    <property type="project" value="InterPro"/>
</dbReference>
<dbReference type="AlphaFoldDB" id="A0A6A7C5H7"/>
<protein>
    <submittedName>
        <fullName evidence="1">Uncharacterized protein</fullName>
    </submittedName>
</protein>
<dbReference type="OrthoDB" id="548474at2759"/>
<evidence type="ECO:0000313" key="1">
    <source>
        <dbReference type="EMBL" id="KAF2862761.1"/>
    </source>
</evidence>
<sequence length="100" mass="11064">MSTAPISLQAFGEAITSLTSGNLFAKAAEIDNSLLHLVQSNEILAQEDDDECRLAVKENEELIKTLKKRLNLLQSEVEKRGLKWTEKESVNGEGDEGIHL</sequence>
<dbReference type="PANTHER" id="PTHR40422:SF1">
    <property type="entry name" value="TRANSLATION MACHINERY-ASSOCIATED PROTEIN 17"/>
    <property type="match status" value="1"/>
</dbReference>
<name>A0A6A7C5H7_9PEZI</name>